<dbReference type="GO" id="GO:0003677">
    <property type="term" value="F:DNA binding"/>
    <property type="evidence" value="ECO:0007669"/>
    <property type="project" value="UniProtKB-KW"/>
</dbReference>
<keyword evidence="5" id="KW-0539">Nucleus</keyword>
<feature type="region of interest" description="Disordered" evidence="6">
    <location>
        <begin position="296"/>
        <end position="317"/>
    </location>
</feature>
<dbReference type="PANTHER" id="PTHR31384">
    <property type="entry name" value="AUXIN RESPONSE FACTOR 4-RELATED"/>
    <property type="match status" value="1"/>
</dbReference>
<keyword evidence="7" id="KW-1133">Transmembrane helix</keyword>
<dbReference type="InterPro" id="IPR015300">
    <property type="entry name" value="DNA-bd_pseudobarrel_sf"/>
</dbReference>
<organism evidence="8 9">
    <name type="scientific">Lactuca virosa</name>
    <dbReference type="NCBI Taxonomy" id="75947"/>
    <lineage>
        <taxon>Eukaryota</taxon>
        <taxon>Viridiplantae</taxon>
        <taxon>Streptophyta</taxon>
        <taxon>Embryophyta</taxon>
        <taxon>Tracheophyta</taxon>
        <taxon>Spermatophyta</taxon>
        <taxon>Magnoliopsida</taxon>
        <taxon>eudicotyledons</taxon>
        <taxon>Gunneridae</taxon>
        <taxon>Pentapetalae</taxon>
        <taxon>asterids</taxon>
        <taxon>campanulids</taxon>
        <taxon>Asterales</taxon>
        <taxon>Asteraceae</taxon>
        <taxon>Cichorioideae</taxon>
        <taxon>Cichorieae</taxon>
        <taxon>Lactucinae</taxon>
        <taxon>Lactuca</taxon>
    </lineage>
</organism>
<evidence type="ECO:0000256" key="2">
    <source>
        <dbReference type="ARBA" id="ARBA00023015"/>
    </source>
</evidence>
<dbReference type="GO" id="GO:0006355">
    <property type="term" value="P:regulation of DNA-templated transcription"/>
    <property type="evidence" value="ECO:0007669"/>
    <property type="project" value="InterPro"/>
</dbReference>
<evidence type="ECO:0000313" key="9">
    <source>
        <dbReference type="Proteomes" id="UP001157418"/>
    </source>
</evidence>
<protein>
    <submittedName>
        <fullName evidence="8">Uncharacterized protein</fullName>
    </submittedName>
</protein>
<name>A0AAU9NJC2_9ASTR</name>
<dbReference type="Proteomes" id="UP001157418">
    <property type="component" value="Unassembled WGS sequence"/>
</dbReference>
<keyword evidence="9" id="KW-1185">Reference proteome</keyword>
<keyword evidence="7" id="KW-0812">Transmembrane</keyword>
<keyword evidence="2" id="KW-0805">Transcription regulation</keyword>
<evidence type="ECO:0000256" key="3">
    <source>
        <dbReference type="ARBA" id="ARBA00023125"/>
    </source>
</evidence>
<dbReference type="SUPFAM" id="SSF101936">
    <property type="entry name" value="DNA-binding pseudobarrel domain"/>
    <property type="match status" value="1"/>
</dbReference>
<keyword evidence="7" id="KW-0472">Membrane</keyword>
<evidence type="ECO:0000256" key="7">
    <source>
        <dbReference type="SAM" id="Phobius"/>
    </source>
</evidence>
<evidence type="ECO:0000256" key="6">
    <source>
        <dbReference type="SAM" id="MobiDB-lite"/>
    </source>
</evidence>
<dbReference type="AlphaFoldDB" id="A0AAU9NJC2"/>
<dbReference type="EMBL" id="CAKMRJ010004445">
    <property type="protein sequence ID" value="CAH1437844.1"/>
    <property type="molecule type" value="Genomic_DNA"/>
</dbReference>
<accession>A0AAU9NJC2</accession>
<proteinExistence type="predicted"/>
<dbReference type="GO" id="GO:0005634">
    <property type="term" value="C:nucleus"/>
    <property type="evidence" value="ECO:0007669"/>
    <property type="project" value="UniProtKB-SubCell"/>
</dbReference>
<dbReference type="Gene3D" id="2.40.330.10">
    <property type="entry name" value="DNA-binding pseudobarrel domain"/>
    <property type="match status" value="1"/>
</dbReference>
<gene>
    <name evidence="8" type="ORF">LVIROSA_LOCUS24138</name>
</gene>
<evidence type="ECO:0000256" key="1">
    <source>
        <dbReference type="ARBA" id="ARBA00004123"/>
    </source>
</evidence>
<keyword evidence="3" id="KW-0238">DNA-binding</keyword>
<dbReference type="PANTHER" id="PTHR31384:SF186">
    <property type="entry name" value="AUXIN RESPONSE FACTOR"/>
    <property type="match status" value="1"/>
</dbReference>
<evidence type="ECO:0000313" key="8">
    <source>
        <dbReference type="EMBL" id="CAH1437844.1"/>
    </source>
</evidence>
<dbReference type="GO" id="GO:0009725">
    <property type="term" value="P:response to hormone"/>
    <property type="evidence" value="ECO:0007669"/>
    <property type="project" value="InterPro"/>
</dbReference>
<reference evidence="8 9" key="1">
    <citation type="submission" date="2022-01" db="EMBL/GenBank/DDBJ databases">
        <authorList>
            <person name="Xiong W."/>
            <person name="Schranz E."/>
        </authorList>
    </citation>
    <scope>NUCLEOTIDE SEQUENCE [LARGE SCALE GENOMIC DNA]</scope>
</reference>
<keyword evidence="4" id="KW-0804">Transcription</keyword>
<evidence type="ECO:0000256" key="5">
    <source>
        <dbReference type="ARBA" id="ARBA00023242"/>
    </source>
</evidence>
<dbReference type="InterPro" id="IPR044835">
    <property type="entry name" value="ARF_plant"/>
</dbReference>
<comment type="caution">
    <text evidence="8">The sequence shown here is derived from an EMBL/GenBank/DDBJ whole genome shotgun (WGS) entry which is preliminary data.</text>
</comment>
<feature type="transmembrane region" description="Helical" evidence="7">
    <location>
        <begin position="114"/>
        <end position="135"/>
    </location>
</feature>
<sequence length="317" mass="36063">MEIPKNPVCSRAALYAIIEEDPAVPQFVYEALEHRLVVAEAAQRLRLPLISKDGEVHEEEIEKWSGFSSNYRNISPESAVGGVPNRFLGITPAYLWQTQWMYKDKLIKFRTYHIWFYMVLLLIFSSLFFFFKLIYHSGHKEDILNPNKKDLTKLPRNVPYVSSALFFTYNTALGPPYRVLVDTNFNLKSKIICRVVYTQLLAEQDTYELYAQITLVPEADQSDPTSLDKCIDDPSKASIHSFCKVLTASDTSIHGGFSVLRKHTNECLPTLDMSQPTPTQELVAKDLHGTDQPNWIHASEKGGVTPSVYSRKEPVAN</sequence>
<evidence type="ECO:0000256" key="4">
    <source>
        <dbReference type="ARBA" id="ARBA00023163"/>
    </source>
</evidence>
<comment type="subcellular location">
    <subcellularLocation>
        <location evidence="1">Nucleus</location>
    </subcellularLocation>
</comment>